<evidence type="ECO:0000256" key="3">
    <source>
        <dbReference type="ARBA" id="ARBA00022692"/>
    </source>
</evidence>
<feature type="transmembrane region" description="Helical" evidence="6">
    <location>
        <begin position="953"/>
        <end position="971"/>
    </location>
</feature>
<protein>
    <recommendedName>
        <fullName evidence="6">Protein DETOXIFICATION</fullName>
    </recommendedName>
    <alternativeName>
        <fullName evidence="6">Multidrug and toxic compound extrusion protein</fullName>
    </alternativeName>
</protein>
<evidence type="ECO:0000256" key="4">
    <source>
        <dbReference type="ARBA" id="ARBA00022989"/>
    </source>
</evidence>
<reference evidence="9 10" key="1">
    <citation type="journal article" date="2020" name="bioRxiv">
        <title>Sequence and annotation of 42 cannabis genomes reveals extensive copy number variation in cannabinoid synthesis and pathogen resistance genes.</title>
        <authorList>
            <person name="Mckernan K.J."/>
            <person name="Helbert Y."/>
            <person name="Kane L.T."/>
            <person name="Ebling H."/>
            <person name="Zhang L."/>
            <person name="Liu B."/>
            <person name="Eaton Z."/>
            <person name="Mclaughlin S."/>
            <person name="Kingan S."/>
            <person name="Baybayan P."/>
            <person name="Concepcion G."/>
            <person name="Jordan M."/>
            <person name="Riva A."/>
            <person name="Barbazuk W."/>
            <person name="Harkins T."/>
        </authorList>
    </citation>
    <scope>NUCLEOTIDE SEQUENCE [LARGE SCALE GENOMIC DNA]</scope>
    <source>
        <strain evidence="10">cv. Jamaican Lion 4</strain>
        <tissue evidence="9">Leaf</tissue>
    </source>
</reference>
<dbReference type="NCBIfam" id="TIGR00797">
    <property type="entry name" value="matE"/>
    <property type="match status" value="2"/>
</dbReference>
<dbReference type="Proteomes" id="UP000583929">
    <property type="component" value="Unassembled WGS sequence"/>
</dbReference>
<keyword evidence="3 6" id="KW-0812">Transmembrane</keyword>
<evidence type="ECO:0000256" key="6">
    <source>
        <dbReference type="RuleBase" id="RU004914"/>
    </source>
</evidence>
<dbReference type="GO" id="GO:0042910">
    <property type="term" value="F:xenobiotic transmembrane transporter activity"/>
    <property type="evidence" value="ECO:0007669"/>
    <property type="project" value="InterPro"/>
</dbReference>
<comment type="similarity">
    <text evidence="2 6">Belongs to the multi antimicrobial extrusion (MATE) (TC 2.A.66.1) family.</text>
</comment>
<dbReference type="Pfam" id="PF01554">
    <property type="entry name" value="MatE"/>
    <property type="match status" value="4"/>
</dbReference>
<feature type="transmembrane region" description="Helical" evidence="6">
    <location>
        <begin position="1010"/>
        <end position="1034"/>
    </location>
</feature>
<keyword evidence="4 6" id="KW-1133">Transmembrane helix</keyword>
<dbReference type="InterPro" id="IPR045069">
    <property type="entry name" value="MATE_euk"/>
</dbReference>
<evidence type="ECO:0000259" key="8">
    <source>
        <dbReference type="Pfam" id="PF26584"/>
    </source>
</evidence>
<accession>A0A7J6HWA9</accession>
<feature type="transmembrane region" description="Helical" evidence="6">
    <location>
        <begin position="983"/>
        <end position="1004"/>
    </location>
</feature>
<dbReference type="CDD" id="cd13132">
    <property type="entry name" value="MATE_eukaryotic"/>
    <property type="match status" value="2"/>
</dbReference>
<dbReference type="GO" id="GO:1990961">
    <property type="term" value="P:xenobiotic detoxification by transmembrane export across the plasma membrane"/>
    <property type="evidence" value="ECO:0007669"/>
    <property type="project" value="InterPro"/>
</dbReference>
<proteinExistence type="inferred from homology"/>
<dbReference type="GO" id="GO:0016020">
    <property type="term" value="C:membrane"/>
    <property type="evidence" value="ECO:0007669"/>
    <property type="project" value="UniProtKB-SubCell"/>
</dbReference>
<dbReference type="InterPro" id="IPR043891">
    <property type="entry name" value="SPARK"/>
</dbReference>
<feature type="domain" description="At1g61900-like C-terminal" evidence="8">
    <location>
        <begin position="237"/>
        <end position="310"/>
    </location>
</feature>
<evidence type="ECO:0000256" key="2">
    <source>
        <dbReference type="ARBA" id="ARBA00010199"/>
    </source>
</evidence>
<dbReference type="InterPro" id="IPR002528">
    <property type="entry name" value="MATE_fam"/>
</dbReference>
<evidence type="ECO:0000313" key="10">
    <source>
        <dbReference type="Proteomes" id="UP000583929"/>
    </source>
</evidence>
<comment type="subcellular location">
    <subcellularLocation>
        <location evidence="1">Membrane</location>
        <topology evidence="1">Multi-pass membrane protein</topology>
    </subcellularLocation>
</comment>
<dbReference type="Pfam" id="PF26584">
    <property type="entry name" value="At1g61900"/>
    <property type="match status" value="1"/>
</dbReference>
<feature type="transmembrane region" description="Helical" evidence="6">
    <location>
        <begin position="496"/>
        <end position="513"/>
    </location>
</feature>
<feature type="transmembrane region" description="Helical" evidence="6">
    <location>
        <begin position="912"/>
        <end position="933"/>
    </location>
</feature>
<feature type="transmembrane region" description="Helical" evidence="6">
    <location>
        <begin position="1093"/>
        <end position="1117"/>
    </location>
</feature>
<feature type="transmembrane region" description="Helical" evidence="6">
    <location>
        <begin position="563"/>
        <end position="584"/>
    </location>
</feature>
<evidence type="ECO:0000313" key="9">
    <source>
        <dbReference type="EMBL" id="KAF4399614.1"/>
    </source>
</evidence>
<comment type="caution">
    <text evidence="9">The sequence shown here is derived from an EMBL/GenBank/DDBJ whole genome shotgun (WGS) entry which is preliminary data.</text>
</comment>
<feature type="domain" description="SPARK" evidence="7">
    <location>
        <begin position="35"/>
        <end position="188"/>
    </location>
</feature>
<gene>
    <name evidence="9" type="ORF">G4B88_022697</name>
</gene>
<feature type="transmembrane region" description="Helical" evidence="6">
    <location>
        <begin position="596"/>
        <end position="619"/>
    </location>
</feature>
<dbReference type="InterPro" id="IPR059003">
    <property type="entry name" value="At1g61900_C"/>
</dbReference>
<dbReference type="EMBL" id="JAATIQ010000021">
    <property type="protein sequence ID" value="KAF4399614.1"/>
    <property type="molecule type" value="Genomic_DNA"/>
</dbReference>
<feature type="transmembrane region" description="Helical" evidence="6">
    <location>
        <begin position="1180"/>
        <end position="1199"/>
    </location>
</feature>
<keyword evidence="10" id="KW-1185">Reference proteome</keyword>
<evidence type="ECO:0000256" key="5">
    <source>
        <dbReference type="ARBA" id="ARBA00023136"/>
    </source>
</evidence>
<feature type="transmembrane region" description="Helical" evidence="6">
    <location>
        <begin position="1206"/>
        <end position="1230"/>
    </location>
</feature>
<feature type="transmembrane region" description="Helical" evidence="6">
    <location>
        <begin position="728"/>
        <end position="757"/>
    </location>
</feature>
<keyword evidence="5 6" id="KW-0472">Membrane</keyword>
<dbReference type="GO" id="GO:0015297">
    <property type="term" value="F:antiporter activity"/>
    <property type="evidence" value="ECO:0007669"/>
    <property type="project" value="InterPro"/>
</dbReference>
<sequence>MLPQISPSGAPQPFLPLLAPSPLAPFTNTSSPKLSGLCLLNFTAAENLMSTTSIDCWSVFAPLLANVICCPQMEATLAILIGQSSKDTNSLALNGTVAKHCLSDIEQILVGQGANDSLKQICSIHSSNLTEASCPVKDVDEFESTVDTSQLLAACEKIDPVRECCDQVCQNAISEAATKISLKASDLLSMDGSNVLPAHSAKVSDCKSIVLRWLASKLSSTHAKEVLRGLSNCKVNKVCPLVFPDMKHVTKGCGNEMSNQTACCTAMESYVSHLQKQSFITNLQALDCATSLGMKLRRSNITSDVYGLCHISLKDFSLQVGNQAEVGCLLPSKPSDATFDVSSGISFLCDLNDNIPAPWPNSSQFSASSCKKNVKIPALPAATSAQIEGNKIKMENSRRISSEQLLLQLHEPMLTMKSSPISSELEDTLSNPDIPFFQRLKSATCIELNTLFRLAGPTVVVYLLNNVTSMSTQIFCGHLGNLQLAAASLGNTGIQVFAYGLMLGMGSAVETLCGQAYGAHKYGMLGIYLQRSTILLMATGIPLTIIYAFSKPILLGLGESEEIASAAALFVYGLIPQIFAYAANFPIQKFLQAQSIVFPSAYISAGTLVVHLVLSWVLIYKLGWGLIGASLMLSFSWWIVVVAQFVYILMSDKCKLTWNGFSLEAFSGLWEFFKLSIASAVMLCLETWYYQILVLIAGLLKNAEIALDSLSVCVRVGNEIGAGHPKSASFAVVIVTLSSFLISLVFAILVLVLRHVISYAFTDGVTVANAVSDLTPFLAVSIILNGIQPVLSGLDWIMQANLSNSVIGHNQEELAVENHDDTNTSPLLISSIEQADHITPSASAHSSDSRLEKILSDTELPLTNRLWQASCIEFKLLFRLAAPAIFLGMGSAVETLCGQAYGAKRYDMLGIYLQRATVVLTITGLPLTIVYVLSKPLLLWLGEPLELASAAALFVYGLIPQIFAYAVNFPIQKFLQSQSIVTPSAYISAVTLIFHLVACWAVAFELGFGLIGISLVLSLSWWIIVGAQFGYILVSDKCKMTWNGFSVEAFSGLWEFFKLSGASAVMLCLETWYFQVLVLITGLLDNPQLALDSIAVCMAINGLVFMVSVGFNAAASVRVSNELGAGNAKSAAFAVKVVNLISFLIAVAEAILVLSLRHVISYAFTGGDTVAEAVSDLCPFLAVTLVLNGVQPVLSGVAVGCGWQAFVAYVNVGCYYVVGVPLGCLLGFKFDLGVKGIWSGMIGGTMMQTFILLWVTFRTDWNKEVDKAKSRLEKWGEKKQPLLNK</sequence>
<feature type="transmembrane region" description="Helical" evidence="6">
    <location>
        <begin position="534"/>
        <end position="557"/>
    </location>
</feature>
<feature type="transmembrane region" description="Helical" evidence="6">
    <location>
        <begin position="1137"/>
        <end position="1160"/>
    </location>
</feature>
<dbReference type="PANTHER" id="PTHR11206">
    <property type="entry name" value="MULTIDRUG RESISTANCE PROTEIN"/>
    <property type="match status" value="1"/>
</dbReference>
<evidence type="ECO:0000259" key="7">
    <source>
        <dbReference type="Pfam" id="PF19160"/>
    </source>
</evidence>
<feature type="transmembrane region" description="Helical" evidence="6">
    <location>
        <begin position="1055"/>
        <end position="1073"/>
    </location>
</feature>
<feature type="transmembrane region" description="Helical" evidence="6">
    <location>
        <begin position="1236"/>
        <end position="1257"/>
    </location>
</feature>
<name>A0A7J6HWA9_CANSA</name>
<dbReference type="Pfam" id="PF19160">
    <property type="entry name" value="SPARK"/>
    <property type="match status" value="1"/>
</dbReference>
<organism evidence="9 10">
    <name type="scientific">Cannabis sativa</name>
    <name type="common">Hemp</name>
    <name type="synonym">Marijuana</name>
    <dbReference type="NCBI Taxonomy" id="3483"/>
    <lineage>
        <taxon>Eukaryota</taxon>
        <taxon>Viridiplantae</taxon>
        <taxon>Streptophyta</taxon>
        <taxon>Embryophyta</taxon>
        <taxon>Tracheophyta</taxon>
        <taxon>Spermatophyta</taxon>
        <taxon>Magnoliopsida</taxon>
        <taxon>eudicotyledons</taxon>
        <taxon>Gunneridae</taxon>
        <taxon>Pentapetalae</taxon>
        <taxon>rosids</taxon>
        <taxon>fabids</taxon>
        <taxon>Rosales</taxon>
        <taxon>Cannabaceae</taxon>
        <taxon>Cannabis</taxon>
    </lineage>
</organism>
<feature type="transmembrane region" description="Helical" evidence="6">
    <location>
        <begin position="625"/>
        <end position="649"/>
    </location>
</feature>
<evidence type="ECO:0000256" key="1">
    <source>
        <dbReference type="ARBA" id="ARBA00004141"/>
    </source>
</evidence>